<proteinExistence type="predicted"/>
<comment type="caution">
    <text evidence="1">The sequence shown here is derived from an EMBL/GenBank/DDBJ whole genome shotgun (WGS) entry which is preliminary data.</text>
</comment>
<protein>
    <submittedName>
        <fullName evidence="1">Uncharacterized protein</fullName>
    </submittedName>
</protein>
<accession>A0A9Q3F0H3</accession>
<gene>
    <name evidence="1" type="ORF">O181_067841</name>
</gene>
<dbReference type="AlphaFoldDB" id="A0A9Q3F0H3"/>
<name>A0A9Q3F0H3_9BASI</name>
<dbReference type="Proteomes" id="UP000765509">
    <property type="component" value="Unassembled WGS sequence"/>
</dbReference>
<sequence length="99" mass="10920">MDSEAFLPEYSEKGTSTSNVFELTHTHLNRVGSFTLPSVLEAAPVKVIIENSYHYSCPIDSQGAEVPSPVCHIEKEQLTPEIVSFLLSQHPFPPPLSQP</sequence>
<reference evidence="1" key="1">
    <citation type="submission" date="2021-03" db="EMBL/GenBank/DDBJ databases">
        <title>Draft genome sequence of rust myrtle Austropuccinia psidii MF-1, a brazilian biotype.</title>
        <authorList>
            <person name="Quecine M.C."/>
            <person name="Pachon D.M.R."/>
            <person name="Bonatelli M.L."/>
            <person name="Correr F.H."/>
            <person name="Franceschini L.M."/>
            <person name="Leite T.F."/>
            <person name="Margarido G.R.A."/>
            <person name="Almeida C.A."/>
            <person name="Ferrarezi J.A."/>
            <person name="Labate C.A."/>
        </authorList>
    </citation>
    <scope>NUCLEOTIDE SEQUENCE</scope>
    <source>
        <strain evidence="1">MF-1</strain>
    </source>
</reference>
<organism evidence="1 2">
    <name type="scientific">Austropuccinia psidii MF-1</name>
    <dbReference type="NCBI Taxonomy" id="1389203"/>
    <lineage>
        <taxon>Eukaryota</taxon>
        <taxon>Fungi</taxon>
        <taxon>Dikarya</taxon>
        <taxon>Basidiomycota</taxon>
        <taxon>Pucciniomycotina</taxon>
        <taxon>Pucciniomycetes</taxon>
        <taxon>Pucciniales</taxon>
        <taxon>Sphaerophragmiaceae</taxon>
        <taxon>Austropuccinia</taxon>
    </lineage>
</organism>
<evidence type="ECO:0000313" key="1">
    <source>
        <dbReference type="EMBL" id="MBW0528126.1"/>
    </source>
</evidence>
<dbReference type="EMBL" id="AVOT02034094">
    <property type="protein sequence ID" value="MBW0528126.1"/>
    <property type="molecule type" value="Genomic_DNA"/>
</dbReference>
<keyword evidence="2" id="KW-1185">Reference proteome</keyword>
<evidence type="ECO:0000313" key="2">
    <source>
        <dbReference type="Proteomes" id="UP000765509"/>
    </source>
</evidence>